<dbReference type="WBParaSite" id="HPLM_0001037501-mRNA-1">
    <property type="protein sequence ID" value="HPLM_0001037501-mRNA-1"/>
    <property type="gene ID" value="HPLM_0001037501"/>
</dbReference>
<keyword evidence="2" id="KW-1185">Reference proteome</keyword>
<dbReference type="AlphaFoldDB" id="A0A0N4WHK4"/>
<name>A0A0N4WHK4_HAEPC</name>
<dbReference type="Proteomes" id="UP000268014">
    <property type="component" value="Unassembled WGS sequence"/>
</dbReference>
<accession>A0A0N4WHK4</accession>
<sequence length="35" mass="4285">MVRCLRFYQGFYYYIDWRTLCGLPVLFGFQALTKD</sequence>
<dbReference type="EMBL" id="UZAF01017278">
    <property type="protein sequence ID" value="VDO39947.1"/>
    <property type="molecule type" value="Genomic_DNA"/>
</dbReference>
<gene>
    <name evidence="1" type="ORF">HPLM_LOCUS10367</name>
</gene>
<proteinExistence type="predicted"/>
<reference evidence="3" key="1">
    <citation type="submission" date="2017-02" db="UniProtKB">
        <authorList>
            <consortium name="WormBaseParasite"/>
        </authorList>
    </citation>
    <scope>IDENTIFICATION</scope>
</reference>
<evidence type="ECO:0000313" key="1">
    <source>
        <dbReference type="EMBL" id="VDO39947.1"/>
    </source>
</evidence>
<evidence type="ECO:0000313" key="2">
    <source>
        <dbReference type="Proteomes" id="UP000268014"/>
    </source>
</evidence>
<evidence type="ECO:0000313" key="3">
    <source>
        <dbReference type="WBParaSite" id="HPLM_0001037501-mRNA-1"/>
    </source>
</evidence>
<protein>
    <submittedName>
        <fullName evidence="1 3">Uncharacterized protein</fullName>
    </submittedName>
</protein>
<organism evidence="3">
    <name type="scientific">Haemonchus placei</name>
    <name type="common">Barber's pole worm</name>
    <dbReference type="NCBI Taxonomy" id="6290"/>
    <lineage>
        <taxon>Eukaryota</taxon>
        <taxon>Metazoa</taxon>
        <taxon>Ecdysozoa</taxon>
        <taxon>Nematoda</taxon>
        <taxon>Chromadorea</taxon>
        <taxon>Rhabditida</taxon>
        <taxon>Rhabditina</taxon>
        <taxon>Rhabditomorpha</taxon>
        <taxon>Strongyloidea</taxon>
        <taxon>Trichostrongylidae</taxon>
        <taxon>Haemonchus</taxon>
    </lineage>
</organism>
<reference evidence="1 2" key="2">
    <citation type="submission" date="2018-11" db="EMBL/GenBank/DDBJ databases">
        <authorList>
            <consortium name="Pathogen Informatics"/>
        </authorList>
    </citation>
    <scope>NUCLEOTIDE SEQUENCE [LARGE SCALE GENOMIC DNA]</scope>
    <source>
        <strain evidence="1 2">MHpl1</strain>
    </source>
</reference>